<evidence type="ECO:0000259" key="1">
    <source>
        <dbReference type="PROSITE" id="PS50206"/>
    </source>
</evidence>
<feature type="domain" description="Rhodanese" evidence="1">
    <location>
        <begin position="28"/>
        <end position="128"/>
    </location>
</feature>
<organism evidence="2 3">
    <name type="scientific">Lysobacter brunescens</name>
    <dbReference type="NCBI Taxonomy" id="262323"/>
    <lineage>
        <taxon>Bacteria</taxon>
        <taxon>Pseudomonadati</taxon>
        <taxon>Pseudomonadota</taxon>
        <taxon>Gammaproteobacteria</taxon>
        <taxon>Lysobacterales</taxon>
        <taxon>Lysobacteraceae</taxon>
        <taxon>Lysobacter</taxon>
    </lineage>
</organism>
<evidence type="ECO:0000313" key="3">
    <source>
        <dbReference type="Proteomes" id="UP001597110"/>
    </source>
</evidence>
<sequence length="130" mass="13861">MPYTAQDLVAQARAAIEEIDAPRLRALQAAGTPVIDVREPGEFAEGRIPGAVNIPRGVLEFQVDGHPAVNGARDAHLSHRETPVIVYCRTGGRSALAAEALKRLGFAQPLSLAGGWLRWREDGGAEEIAS</sequence>
<accession>A0ABW2YAE6</accession>
<dbReference type="PROSITE" id="PS50206">
    <property type="entry name" value="RHODANESE_3"/>
    <property type="match status" value="1"/>
</dbReference>
<reference evidence="3" key="1">
    <citation type="journal article" date="2019" name="Int. J. Syst. Evol. Microbiol.">
        <title>The Global Catalogue of Microorganisms (GCM) 10K type strain sequencing project: providing services to taxonomists for standard genome sequencing and annotation.</title>
        <authorList>
            <consortium name="The Broad Institute Genomics Platform"/>
            <consortium name="The Broad Institute Genome Sequencing Center for Infectious Disease"/>
            <person name="Wu L."/>
            <person name="Ma J."/>
        </authorList>
    </citation>
    <scope>NUCLEOTIDE SEQUENCE [LARGE SCALE GENOMIC DNA]</scope>
    <source>
        <strain evidence="3">CCUG 55585</strain>
    </source>
</reference>
<dbReference type="PANTHER" id="PTHR44086:SF13">
    <property type="entry name" value="THIOSULFATE SULFURTRANSFERASE PSPE"/>
    <property type="match status" value="1"/>
</dbReference>
<dbReference type="PANTHER" id="PTHR44086">
    <property type="entry name" value="THIOSULFATE SULFURTRANSFERASE RDL2, MITOCHONDRIAL-RELATED"/>
    <property type="match status" value="1"/>
</dbReference>
<evidence type="ECO:0000313" key="2">
    <source>
        <dbReference type="EMBL" id="MFD0725470.1"/>
    </source>
</evidence>
<protein>
    <submittedName>
        <fullName evidence="2">Rhodanese-like domain-containing protein</fullName>
    </submittedName>
</protein>
<dbReference type="SUPFAM" id="SSF52821">
    <property type="entry name" value="Rhodanese/Cell cycle control phosphatase"/>
    <property type="match status" value="1"/>
</dbReference>
<dbReference type="Pfam" id="PF00581">
    <property type="entry name" value="Rhodanese"/>
    <property type="match status" value="1"/>
</dbReference>
<dbReference type="InterPro" id="IPR036873">
    <property type="entry name" value="Rhodanese-like_dom_sf"/>
</dbReference>
<dbReference type="Proteomes" id="UP001597110">
    <property type="component" value="Unassembled WGS sequence"/>
</dbReference>
<dbReference type="EMBL" id="JBHTIF010000001">
    <property type="protein sequence ID" value="MFD0725470.1"/>
    <property type="molecule type" value="Genomic_DNA"/>
</dbReference>
<gene>
    <name evidence="2" type="ORF">ACFQ0E_07635</name>
</gene>
<name>A0ABW2YAE6_9GAMM</name>
<dbReference type="SMART" id="SM00450">
    <property type="entry name" value="RHOD"/>
    <property type="match status" value="1"/>
</dbReference>
<dbReference type="InterPro" id="IPR001763">
    <property type="entry name" value="Rhodanese-like_dom"/>
</dbReference>
<dbReference type="Gene3D" id="3.40.250.10">
    <property type="entry name" value="Rhodanese-like domain"/>
    <property type="match status" value="1"/>
</dbReference>
<dbReference type="CDD" id="cd00158">
    <property type="entry name" value="RHOD"/>
    <property type="match status" value="1"/>
</dbReference>
<proteinExistence type="predicted"/>
<comment type="caution">
    <text evidence="2">The sequence shown here is derived from an EMBL/GenBank/DDBJ whole genome shotgun (WGS) entry which is preliminary data.</text>
</comment>
<keyword evidence="3" id="KW-1185">Reference proteome</keyword>
<dbReference type="RefSeq" id="WP_386823087.1">
    <property type="nucleotide sequence ID" value="NZ_JBHTIF010000001.1"/>
</dbReference>